<name>A0A2T1HNT3_9HYPH</name>
<keyword evidence="3" id="KW-0804">Transcription</keyword>
<evidence type="ECO:0000313" key="7">
    <source>
        <dbReference type="Proteomes" id="UP000239772"/>
    </source>
</evidence>
<dbReference type="PANTHER" id="PTHR44591:SF3">
    <property type="entry name" value="RESPONSE REGULATORY DOMAIN-CONTAINING PROTEIN"/>
    <property type="match status" value="1"/>
</dbReference>
<evidence type="ECO:0000256" key="3">
    <source>
        <dbReference type="ARBA" id="ARBA00023163"/>
    </source>
</evidence>
<accession>A0A2T1HNT3</accession>
<feature type="domain" description="Response regulatory" evidence="5">
    <location>
        <begin position="24"/>
        <end position="140"/>
    </location>
</feature>
<comment type="caution">
    <text evidence="6">The sequence shown here is derived from an EMBL/GenBank/DDBJ whole genome shotgun (WGS) entry which is preliminary data.</text>
</comment>
<dbReference type="Gene3D" id="3.40.50.2300">
    <property type="match status" value="1"/>
</dbReference>
<reference evidence="7" key="1">
    <citation type="submission" date="2018-03" db="EMBL/GenBank/DDBJ databases">
        <authorList>
            <person name="Sun L."/>
            <person name="Liu H."/>
            <person name="Chen W."/>
            <person name="Huang K."/>
            <person name="Liu W."/>
            <person name="Gao X."/>
        </authorList>
    </citation>
    <scope>NUCLEOTIDE SEQUENCE [LARGE SCALE GENOMIC DNA]</scope>
    <source>
        <strain evidence="7">SH9</strain>
    </source>
</reference>
<evidence type="ECO:0000259" key="5">
    <source>
        <dbReference type="PROSITE" id="PS50110"/>
    </source>
</evidence>
<dbReference type="SMART" id="SM00448">
    <property type="entry name" value="REC"/>
    <property type="match status" value="1"/>
</dbReference>
<evidence type="ECO:0000256" key="1">
    <source>
        <dbReference type="ARBA" id="ARBA00022553"/>
    </source>
</evidence>
<gene>
    <name evidence="6" type="ORF">SLNSH_19755</name>
</gene>
<proteinExistence type="predicted"/>
<keyword evidence="2" id="KW-0805">Transcription regulation</keyword>
<organism evidence="6 7">
    <name type="scientific">Alsobacter soli</name>
    <dbReference type="NCBI Taxonomy" id="2109933"/>
    <lineage>
        <taxon>Bacteria</taxon>
        <taxon>Pseudomonadati</taxon>
        <taxon>Pseudomonadota</taxon>
        <taxon>Alphaproteobacteria</taxon>
        <taxon>Hyphomicrobiales</taxon>
        <taxon>Alsobacteraceae</taxon>
        <taxon>Alsobacter</taxon>
    </lineage>
</organism>
<dbReference type="GO" id="GO:0000160">
    <property type="term" value="P:phosphorelay signal transduction system"/>
    <property type="evidence" value="ECO:0007669"/>
    <property type="project" value="InterPro"/>
</dbReference>
<sequence length="165" mass="18835">MSIPELDFYLRDNEHVSLSRRAEPALLIDDSAPMRKIVERLLNQLGIRDVDQVSDARAAFQQLHRRRYKVVICDVVMDGVTGIQLVKACRENPETAKLPFLMMTASMDPRYLAQAKGRAEGYILKPFTAEGLQRQLQEILPAPTEDDIQASQGRGHEPKVERFRF</sequence>
<dbReference type="InterPro" id="IPR050595">
    <property type="entry name" value="Bact_response_regulator"/>
</dbReference>
<keyword evidence="7" id="KW-1185">Reference proteome</keyword>
<dbReference type="SUPFAM" id="SSF52172">
    <property type="entry name" value="CheY-like"/>
    <property type="match status" value="1"/>
</dbReference>
<dbReference type="EMBL" id="PVZS01000028">
    <property type="protein sequence ID" value="PSC03293.1"/>
    <property type="molecule type" value="Genomic_DNA"/>
</dbReference>
<dbReference type="InterPro" id="IPR001789">
    <property type="entry name" value="Sig_transdc_resp-reg_receiver"/>
</dbReference>
<dbReference type="Proteomes" id="UP000239772">
    <property type="component" value="Unassembled WGS sequence"/>
</dbReference>
<dbReference type="PANTHER" id="PTHR44591">
    <property type="entry name" value="STRESS RESPONSE REGULATOR PROTEIN 1"/>
    <property type="match status" value="1"/>
</dbReference>
<evidence type="ECO:0000313" key="6">
    <source>
        <dbReference type="EMBL" id="PSC03293.1"/>
    </source>
</evidence>
<dbReference type="OrthoDB" id="9786548at2"/>
<dbReference type="PROSITE" id="PS50110">
    <property type="entry name" value="RESPONSE_REGULATORY"/>
    <property type="match status" value="1"/>
</dbReference>
<dbReference type="RefSeq" id="WP_106339140.1">
    <property type="nucleotide sequence ID" value="NZ_PVZS01000028.1"/>
</dbReference>
<keyword evidence="1 4" id="KW-0597">Phosphoprotein</keyword>
<feature type="modified residue" description="4-aspartylphosphate" evidence="4">
    <location>
        <position position="74"/>
    </location>
</feature>
<dbReference type="Pfam" id="PF00072">
    <property type="entry name" value="Response_reg"/>
    <property type="match status" value="1"/>
</dbReference>
<protein>
    <recommendedName>
        <fullName evidence="5">Response regulatory domain-containing protein</fullName>
    </recommendedName>
</protein>
<dbReference type="InterPro" id="IPR011006">
    <property type="entry name" value="CheY-like_superfamily"/>
</dbReference>
<evidence type="ECO:0000256" key="4">
    <source>
        <dbReference type="PROSITE-ProRule" id="PRU00169"/>
    </source>
</evidence>
<evidence type="ECO:0000256" key="2">
    <source>
        <dbReference type="ARBA" id="ARBA00023015"/>
    </source>
</evidence>
<dbReference type="AlphaFoldDB" id="A0A2T1HNT3"/>